<feature type="domain" description="Outer membrane protein assembly factor BamE" evidence="6">
    <location>
        <begin position="82"/>
        <end position="151"/>
    </location>
</feature>
<protein>
    <recommendedName>
        <fullName evidence="4">Outer membrane protein assembly factor BamE</fullName>
    </recommendedName>
</protein>
<evidence type="ECO:0000256" key="5">
    <source>
        <dbReference type="SAM" id="MobiDB-lite"/>
    </source>
</evidence>
<evidence type="ECO:0000256" key="4">
    <source>
        <dbReference type="HAMAP-Rule" id="MF_00925"/>
    </source>
</evidence>
<evidence type="ECO:0000256" key="2">
    <source>
        <dbReference type="ARBA" id="ARBA00023136"/>
    </source>
</evidence>
<keyword evidence="8" id="KW-1185">Reference proteome</keyword>
<comment type="function">
    <text evidence="4">Part of the outer membrane protein assembly complex, which is involved in assembly and insertion of beta-barrel proteins into the outer membrane.</text>
</comment>
<proteinExistence type="inferred from homology"/>
<dbReference type="EMBL" id="RSED01000013">
    <property type="protein sequence ID" value="RRS03230.1"/>
    <property type="molecule type" value="Genomic_DNA"/>
</dbReference>
<evidence type="ECO:0000313" key="8">
    <source>
        <dbReference type="Proteomes" id="UP000269265"/>
    </source>
</evidence>
<evidence type="ECO:0000256" key="3">
    <source>
        <dbReference type="ARBA" id="ARBA00023237"/>
    </source>
</evidence>
<gene>
    <name evidence="4" type="primary">bamE</name>
    <name evidence="7" type="ORF">EIP75_16195</name>
</gene>
<keyword evidence="2 4" id="KW-0472">Membrane</keyword>
<dbReference type="GO" id="GO:0043165">
    <property type="term" value="P:Gram-negative-bacterium-type cell outer membrane assembly"/>
    <property type="evidence" value="ECO:0007669"/>
    <property type="project" value="UniProtKB-UniRule"/>
</dbReference>
<comment type="similarity">
    <text evidence="4">Belongs to the BamE family.</text>
</comment>
<comment type="caution">
    <text evidence="7">The sequence shown here is derived from an EMBL/GenBank/DDBJ whole genome shotgun (WGS) entry which is preliminary data.</text>
</comment>
<dbReference type="InterPro" id="IPR037873">
    <property type="entry name" value="BamE-like"/>
</dbReference>
<reference evidence="7 8" key="1">
    <citation type="submission" date="2018-12" db="EMBL/GenBank/DDBJ databases">
        <title>The whole draft genome of Aquabacterium sp. SJQ9.</title>
        <authorList>
            <person name="Sun L."/>
            <person name="Gao X."/>
            <person name="Chen W."/>
            <person name="Huang K."/>
        </authorList>
    </citation>
    <scope>NUCLEOTIDE SEQUENCE [LARGE SCALE GENOMIC DNA]</scope>
    <source>
        <strain evidence="7 8">SJQ9</strain>
    </source>
</reference>
<dbReference type="PANTHER" id="PTHR37482:SF1">
    <property type="entry name" value="OUTER MEMBRANE PROTEIN ASSEMBLY FACTOR BAME"/>
    <property type="match status" value="1"/>
</dbReference>
<dbReference type="AlphaFoldDB" id="A0A426V8Y5"/>
<dbReference type="Pfam" id="PF04355">
    <property type="entry name" value="BamE"/>
    <property type="match status" value="1"/>
</dbReference>
<dbReference type="InterPro" id="IPR007450">
    <property type="entry name" value="BamE_dom"/>
</dbReference>
<comment type="subunit">
    <text evidence="4">Part of the Bam complex.</text>
</comment>
<dbReference type="Gene3D" id="3.30.1450.10">
    <property type="match status" value="1"/>
</dbReference>
<evidence type="ECO:0000313" key="7">
    <source>
        <dbReference type="EMBL" id="RRS03230.1"/>
    </source>
</evidence>
<feature type="region of interest" description="Disordered" evidence="5">
    <location>
        <begin position="189"/>
        <end position="215"/>
    </location>
</feature>
<dbReference type="InterPro" id="IPR026592">
    <property type="entry name" value="BamE"/>
</dbReference>
<comment type="subcellular location">
    <subcellularLocation>
        <location evidence="4">Cell outer membrane</location>
    </subcellularLocation>
</comment>
<dbReference type="GO" id="GO:1990063">
    <property type="term" value="C:Bam protein complex"/>
    <property type="evidence" value="ECO:0007669"/>
    <property type="project" value="TreeGrafter"/>
</dbReference>
<keyword evidence="1 4" id="KW-0732">Signal</keyword>
<evidence type="ECO:0000256" key="1">
    <source>
        <dbReference type="ARBA" id="ARBA00022729"/>
    </source>
</evidence>
<accession>A0A426V8Y5</accession>
<dbReference type="Proteomes" id="UP000269265">
    <property type="component" value="Unassembled WGS sequence"/>
</dbReference>
<keyword evidence="3 4" id="KW-0998">Cell outer membrane</keyword>
<organism evidence="7 8">
    <name type="scientific">Aquabacterium soli</name>
    <dbReference type="NCBI Taxonomy" id="2493092"/>
    <lineage>
        <taxon>Bacteria</taxon>
        <taxon>Pseudomonadati</taxon>
        <taxon>Pseudomonadota</taxon>
        <taxon>Betaproteobacteria</taxon>
        <taxon>Burkholderiales</taxon>
        <taxon>Aquabacterium</taxon>
    </lineage>
</organism>
<dbReference type="GO" id="GO:0051205">
    <property type="term" value="P:protein insertion into membrane"/>
    <property type="evidence" value="ECO:0007669"/>
    <property type="project" value="UniProtKB-UniRule"/>
</dbReference>
<dbReference type="GO" id="GO:0030674">
    <property type="term" value="F:protein-macromolecule adaptor activity"/>
    <property type="evidence" value="ECO:0007669"/>
    <property type="project" value="TreeGrafter"/>
</dbReference>
<evidence type="ECO:0000259" key="6">
    <source>
        <dbReference type="Pfam" id="PF04355"/>
    </source>
</evidence>
<dbReference type="PANTHER" id="PTHR37482">
    <property type="entry name" value="OUTER MEMBRANE PROTEIN ASSEMBLY FACTOR BAME"/>
    <property type="match status" value="1"/>
</dbReference>
<sequence length="215" mass="23417">MISGLACSSERTPCAAPKPSIFRLKGRRPVLSSIIRRPWAGVAVSGALLALSGCSSLSSGALSSPETLFGLLKPYRMEVVQGNVVTQEVMAQIQPGLGRNQVRDILGTPLLADIFHGDRWDYVFTIARQGIQPQQRRVSIFFKNDVVERFEADTLPSEREFVAAITREQKLKKPDPDLTAEQIAALPVPAKADTQATKVPQGAVRDYPPLEAGRP</sequence>
<dbReference type="OrthoDB" id="9808250at2"/>
<name>A0A426V8Y5_9BURK</name>
<dbReference type="HAMAP" id="MF_00925">
    <property type="entry name" value="OM_assembly_BamE"/>
    <property type="match status" value="1"/>
</dbReference>